<accession>A0A1H7XZB9</accession>
<organism evidence="2 3">
    <name type="scientific">Nonomuraea pusilla</name>
    <dbReference type="NCBI Taxonomy" id="46177"/>
    <lineage>
        <taxon>Bacteria</taxon>
        <taxon>Bacillati</taxon>
        <taxon>Actinomycetota</taxon>
        <taxon>Actinomycetes</taxon>
        <taxon>Streptosporangiales</taxon>
        <taxon>Streptosporangiaceae</taxon>
        <taxon>Nonomuraea</taxon>
    </lineage>
</organism>
<dbReference type="EMBL" id="FOBF01000012">
    <property type="protein sequence ID" value="SEM39063.1"/>
    <property type="molecule type" value="Genomic_DNA"/>
</dbReference>
<dbReference type="NCBIfam" id="NF041646">
    <property type="entry name" value="VC0807_fam"/>
    <property type="match status" value="1"/>
</dbReference>
<name>A0A1H7XZB9_9ACTN</name>
<evidence type="ECO:0000256" key="1">
    <source>
        <dbReference type="SAM" id="Phobius"/>
    </source>
</evidence>
<evidence type="ECO:0000313" key="3">
    <source>
        <dbReference type="Proteomes" id="UP000198953"/>
    </source>
</evidence>
<keyword evidence="3" id="KW-1185">Reference proteome</keyword>
<evidence type="ECO:0000313" key="2">
    <source>
        <dbReference type="EMBL" id="SEM39063.1"/>
    </source>
</evidence>
<dbReference type="RefSeq" id="WP_091103148.1">
    <property type="nucleotide sequence ID" value="NZ_FOBF01000012.1"/>
</dbReference>
<feature type="transmembrane region" description="Helical" evidence="1">
    <location>
        <begin position="175"/>
        <end position="199"/>
    </location>
</feature>
<sequence length="217" mass="23467">MARLQAVALNWGPTIVFNVALPWLTYEVLTDRGMPAVTALAISAVWPALEVLGVFLIRRRIDDFGVLALVVVGLGVAATLVFQDERMALVKDSALTGLFGLVLLGSLLAPRPLMFYFGRKFGTDGTDEGLARWNDLWQYAGFRRVQRVLTVVWGVAYLAEAAVRVVLAYTLSTSAMVLISTVLPIAVTAGLVTWTITYARRARAAAARLNPAAVSST</sequence>
<dbReference type="STRING" id="46177.SAMN05660976_05043"/>
<feature type="transmembrane region" description="Helical" evidence="1">
    <location>
        <begin position="94"/>
        <end position="110"/>
    </location>
</feature>
<proteinExistence type="predicted"/>
<keyword evidence="1" id="KW-0812">Transmembrane</keyword>
<feature type="transmembrane region" description="Helical" evidence="1">
    <location>
        <begin position="36"/>
        <end position="57"/>
    </location>
</feature>
<gene>
    <name evidence="2" type="ORF">SAMN05660976_05043</name>
</gene>
<feature type="transmembrane region" description="Helical" evidence="1">
    <location>
        <begin position="64"/>
        <end position="82"/>
    </location>
</feature>
<dbReference type="Pfam" id="PF04279">
    <property type="entry name" value="IspA"/>
    <property type="match status" value="1"/>
</dbReference>
<feature type="transmembrane region" description="Helical" evidence="1">
    <location>
        <begin position="148"/>
        <end position="169"/>
    </location>
</feature>
<dbReference type="OrthoDB" id="7276421at2"/>
<dbReference type="Proteomes" id="UP000198953">
    <property type="component" value="Unassembled WGS sequence"/>
</dbReference>
<keyword evidence="1" id="KW-0472">Membrane</keyword>
<keyword evidence="1" id="KW-1133">Transmembrane helix</keyword>
<dbReference type="AlphaFoldDB" id="A0A1H7XZB9"/>
<protein>
    <submittedName>
        <fullName evidence="2">Intracellular septation protein A</fullName>
    </submittedName>
</protein>
<dbReference type="GO" id="GO:0016020">
    <property type="term" value="C:membrane"/>
    <property type="evidence" value="ECO:0007669"/>
    <property type="project" value="InterPro"/>
</dbReference>
<dbReference type="InterPro" id="IPR006008">
    <property type="entry name" value="YciB"/>
</dbReference>
<reference evidence="2 3" key="1">
    <citation type="submission" date="2016-10" db="EMBL/GenBank/DDBJ databases">
        <authorList>
            <person name="de Groot N.N."/>
        </authorList>
    </citation>
    <scope>NUCLEOTIDE SEQUENCE [LARGE SCALE GENOMIC DNA]</scope>
    <source>
        <strain evidence="2 3">DSM 43357</strain>
    </source>
</reference>
<feature type="transmembrane region" description="Helical" evidence="1">
    <location>
        <begin position="7"/>
        <end position="24"/>
    </location>
</feature>